<dbReference type="EMBL" id="JALJOQ010000005">
    <property type="protein sequence ID" value="KAK9813391.1"/>
    <property type="molecule type" value="Genomic_DNA"/>
</dbReference>
<name>A0AAW1PY87_9CHLO</name>
<proteinExistence type="predicted"/>
<protein>
    <submittedName>
        <fullName evidence="2">Uncharacterized protein</fullName>
    </submittedName>
</protein>
<sequence>MFRVIHKGRQGVRDAQTKAEEKKEREQIQKGNWSNHHYVDLHGRVLAPEVTGDLGQLCPDLVRQLTIPEMQIDGRSSAACHLTPDQVSELDRAIVAAQELLSKAAVTVNNAEAKAGFSASSGDIAKTAIRGILPLSSFVTSGSTLDAKSAAAGLQCMQEAEQMLQTFSEQLQKILKQLDGAVSMDSVHQPLALTALLSAMAPGATVSLATTQHPVIQVLYRSEPVQNAGGGAVGRGGIRSMMPVHQLMKHTGMRDEQGRGMVRQTLHGTLNLARGTDRGMSSDQVQDRQVAVKMAHQVCIADRLEFMRLNEQTEKLRSWLVSKPYQPITQQLITEGEDVIQPTSDDSQQLITQD</sequence>
<gene>
    <name evidence="2" type="ORF">WJX73_005093</name>
</gene>
<keyword evidence="3" id="KW-1185">Reference proteome</keyword>
<feature type="region of interest" description="Disordered" evidence="1">
    <location>
        <begin position="6"/>
        <end position="27"/>
    </location>
</feature>
<dbReference type="Proteomes" id="UP001465755">
    <property type="component" value="Unassembled WGS sequence"/>
</dbReference>
<organism evidence="2 3">
    <name type="scientific">Symbiochloris irregularis</name>
    <dbReference type="NCBI Taxonomy" id="706552"/>
    <lineage>
        <taxon>Eukaryota</taxon>
        <taxon>Viridiplantae</taxon>
        <taxon>Chlorophyta</taxon>
        <taxon>core chlorophytes</taxon>
        <taxon>Trebouxiophyceae</taxon>
        <taxon>Trebouxiales</taxon>
        <taxon>Trebouxiaceae</taxon>
        <taxon>Symbiochloris</taxon>
    </lineage>
</organism>
<evidence type="ECO:0000313" key="2">
    <source>
        <dbReference type="EMBL" id="KAK9813391.1"/>
    </source>
</evidence>
<dbReference type="AlphaFoldDB" id="A0AAW1PY87"/>
<reference evidence="2 3" key="1">
    <citation type="journal article" date="2024" name="Nat. Commun.">
        <title>Phylogenomics reveals the evolutionary origins of lichenization in chlorophyte algae.</title>
        <authorList>
            <person name="Puginier C."/>
            <person name="Libourel C."/>
            <person name="Otte J."/>
            <person name="Skaloud P."/>
            <person name="Haon M."/>
            <person name="Grisel S."/>
            <person name="Petersen M."/>
            <person name="Berrin J.G."/>
            <person name="Delaux P.M."/>
            <person name="Dal Grande F."/>
            <person name="Keller J."/>
        </authorList>
    </citation>
    <scope>NUCLEOTIDE SEQUENCE [LARGE SCALE GENOMIC DNA]</scope>
    <source>
        <strain evidence="2 3">SAG 2036</strain>
    </source>
</reference>
<comment type="caution">
    <text evidence="2">The sequence shown here is derived from an EMBL/GenBank/DDBJ whole genome shotgun (WGS) entry which is preliminary data.</text>
</comment>
<evidence type="ECO:0000256" key="1">
    <source>
        <dbReference type="SAM" id="MobiDB-lite"/>
    </source>
</evidence>
<accession>A0AAW1PY87</accession>
<feature type="compositionally biased region" description="Basic and acidic residues" evidence="1">
    <location>
        <begin position="11"/>
        <end position="27"/>
    </location>
</feature>
<evidence type="ECO:0000313" key="3">
    <source>
        <dbReference type="Proteomes" id="UP001465755"/>
    </source>
</evidence>